<evidence type="ECO:0000313" key="9">
    <source>
        <dbReference type="Proteomes" id="UP001501736"/>
    </source>
</evidence>
<keyword evidence="4 7" id="KW-0812">Transmembrane</keyword>
<feature type="transmembrane region" description="Helical" evidence="7">
    <location>
        <begin position="29"/>
        <end position="55"/>
    </location>
</feature>
<gene>
    <name evidence="8" type="ORF">GCM10020260_02140</name>
</gene>
<keyword evidence="3" id="KW-1003">Cell membrane</keyword>
<feature type="transmembrane region" description="Helical" evidence="7">
    <location>
        <begin position="62"/>
        <end position="82"/>
    </location>
</feature>
<comment type="subcellular location">
    <subcellularLocation>
        <location evidence="1">Cell membrane</location>
        <topology evidence="1">Multi-pass membrane protein</topology>
    </subcellularLocation>
</comment>
<proteinExistence type="inferred from homology"/>
<dbReference type="EMBL" id="BAAAYG010000002">
    <property type="protein sequence ID" value="GAA3279209.1"/>
    <property type="molecule type" value="Genomic_DNA"/>
</dbReference>
<accession>A0ABP6R9X3</accession>
<comment type="similarity">
    <text evidence="2">Belongs to the UPF0410 family.</text>
</comment>
<dbReference type="RefSeq" id="WP_344717340.1">
    <property type="nucleotide sequence ID" value="NZ_BAAAYG010000002.1"/>
</dbReference>
<name>A0ABP6R9X3_9MICC</name>
<evidence type="ECO:0000256" key="4">
    <source>
        <dbReference type="ARBA" id="ARBA00022692"/>
    </source>
</evidence>
<evidence type="ECO:0000256" key="6">
    <source>
        <dbReference type="ARBA" id="ARBA00023136"/>
    </source>
</evidence>
<dbReference type="PANTHER" id="PTHR33884">
    <property type="entry name" value="UPF0410 PROTEIN YMGE"/>
    <property type="match status" value="1"/>
</dbReference>
<evidence type="ECO:0000256" key="7">
    <source>
        <dbReference type="SAM" id="Phobius"/>
    </source>
</evidence>
<evidence type="ECO:0000256" key="2">
    <source>
        <dbReference type="ARBA" id="ARBA00011006"/>
    </source>
</evidence>
<dbReference type="Proteomes" id="UP001501736">
    <property type="component" value="Unassembled WGS sequence"/>
</dbReference>
<keyword evidence="5 7" id="KW-1133">Transmembrane helix</keyword>
<keyword evidence="6 7" id="KW-0472">Membrane</keyword>
<evidence type="ECO:0000256" key="3">
    <source>
        <dbReference type="ARBA" id="ARBA00022475"/>
    </source>
</evidence>
<reference evidence="9" key="1">
    <citation type="journal article" date="2019" name="Int. J. Syst. Evol. Microbiol.">
        <title>The Global Catalogue of Microorganisms (GCM) 10K type strain sequencing project: providing services to taxonomists for standard genome sequencing and annotation.</title>
        <authorList>
            <consortium name="The Broad Institute Genomics Platform"/>
            <consortium name="The Broad Institute Genome Sequencing Center for Infectious Disease"/>
            <person name="Wu L."/>
            <person name="Ma J."/>
        </authorList>
    </citation>
    <scope>NUCLEOTIDE SEQUENCE [LARGE SCALE GENOMIC DNA]</scope>
    <source>
        <strain evidence="9">JCM 11483</strain>
    </source>
</reference>
<organism evidence="8 9">
    <name type="scientific">Nesterenkonia halobia</name>
    <dbReference type="NCBI Taxonomy" id="37922"/>
    <lineage>
        <taxon>Bacteria</taxon>
        <taxon>Bacillati</taxon>
        <taxon>Actinomycetota</taxon>
        <taxon>Actinomycetes</taxon>
        <taxon>Micrococcales</taxon>
        <taxon>Micrococcaceae</taxon>
        <taxon>Nesterenkonia</taxon>
    </lineage>
</organism>
<dbReference type="InterPro" id="IPR007341">
    <property type="entry name" value="Transgly_assoc"/>
</dbReference>
<comment type="caution">
    <text evidence="8">The sequence shown here is derived from an EMBL/GenBank/DDBJ whole genome shotgun (WGS) entry which is preliminary data.</text>
</comment>
<keyword evidence="9" id="KW-1185">Reference proteome</keyword>
<evidence type="ECO:0000313" key="8">
    <source>
        <dbReference type="EMBL" id="GAA3279209.1"/>
    </source>
</evidence>
<protein>
    <recommendedName>
        <fullName evidence="10">GlsB/YeaQ/YmgE family stress response membrane protein</fullName>
    </recommendedName>
</protein>
<evidence type="ECO:0000256" key="5">
    <source>
        <dbReference type="ARBA" id="ARBA00022989"/>
    </source>
</evidence>
<evidence type="ECO:0008006" key="10">
    <source>
        <dbReference type="Google" id="ProtNLM"/>
    </source>
</evidence>
<sequence>MGIIGWLILGLIAGAIARAILPGKQPGGWIAALITGVLGAMLGGFLASALFGVGIGESFFDLGTWIFAIAGGVIVAFLWQALTGRGRSEV</sequence>
<evidence type="ECO:0000256" key="1">
    <source>
        <dbReference type="ARBA" id="ARBA00004651"/>
    </source>
</evidence>
<dbReference type="PANTHER" id="PTHR33884:SF3">
    <property type="entry name" value="UPF0410 PROTEIN YMGE"/>
    <property type="match status" value="1"/>
</dbReference>